<comment type="caution">
    <text evidence="3">The sequence shown here is derived from an EMBL/GenBank/DDBJ whole genome shotgun (WGS) entry which is preliminary data.</text>
</comment>
<keyword evidence="3" id="KW-0378">Hydrolase</keyword>
<feature type="domain" description="Inhibitor I9" evidence="2">
    <location>
        <begin position="30"/>
        <end position="105"/>
    </location>
</feature>
<dbReference type="GO" id="GO:0008233">
    <property type="term" value="F:peptidase activity"/>
    <property type="evidence" value="ECO:0007669"/>
    <property type="project" value="UniProtKB-KW"/>
</dbReference>
<accession>A0AAV8C1P2</accession>
<organism evidence="3 6">
    <name type="scientific">Rhynchospora pubera</name>
    <dbReference type="NCBI Taxonomy" id="906938"/>
    <lineage>
        <taxon>Eukaryota</taxon>
        <taxon>Viridiplantae</taxon>
        <taxon>Streptophyta</taxon>
        <taxon>Embryophyta</taxon>
        <taxon>Tracheophyta</taxon>
        <taxon>Spermatophyta</taxon>
        <taxon>Magnoliopsida</taxon>
        <taxon>Liliopsida</taxon>
        <taxon>Poales</taxon>
        <taxon>Cyperaceae</taxon>
        <taxon>Cyperoideae</taxon>
        <taxon>Rhynchosporeae</taxon>
        <taxon>Rhynchospora</taxon>
    </lineage>
</organism>
<evidence type="ECO:0000313" key="6">
    <source>
        <dbReference type="Proteomes" id="UP001140206"/>
    </source>
</evidence>
<evidence type="ECO:0000313" key="4">
    <source>
        <dbReference type="EMBL" id="KAJ4757067.1"/>
    </source>
</evidence>
<reference evidence="3" key="1">
    <citation type="submission" date="2022-08" db="EMBL/GenBank/DDBJ databases">
        <authorList>
            <person name="Marques A."/>
        </authorList>
    </citation>
    <scope>NUCLEOTIDE SEQUENCE</scope>
    <source>
        <strain evidence="3">RhyPub2mFocal</strain>
        <tissue evidence="3">Leaves</tissue>
    </source>
</reference>
<dbReference type="Pfam" id="PF05922">
    <property type="entry name" value="Inhibitor_I9"/>
    <property type="match status" value="1"/>
</dbReference>
<dbReference type="Proteomes" id="UP001140206">
    <property type="component" value="Chromosome 4"/>
</dbReference>
<sequence length="112" mass="12275">MKNTSLLLCLFVSTLLFSFSLTMASEPKAYMVYMARAPDGVDPVTYHLNALSKVFGSEDAAKSSVIYHYTDVVSGFSAKLTPEQAEELKKVPDVTGVKVSQPYSLYDPGQQL</sequence>
<dbReference type="Gene3D" id="3.30.70.80">
    <property type="entry name" value="Peptidase S8 propeptide/proteinase inhibitor I9"/>
    <property type="match status" value="1"/>
</dbReference>
<feature type="chain" id="PRO_5044716079" evidence="1">
    <location>
        <begin position="25"/>
        <end position="112"/>
    </location>
</feature>
<dbReference type="Proteomes" id="UP001140206">
    <property type="component" value="Chromosome 2"/>
</dbReference>
<keyword evidence="1" id="KW-0732">Signal</keyword>
<dbReference type="AlphaFoldDB" id="A0AAV8C1P2"/>
<name>A0AAV8C1P2_9POAL</name>
<dbReference type="EMBL" id="JAMFTS010000005">
    <property type="protein sequence ID" value="KAJ4749089.1"/>
    <property type="molecule type" value="Genomic_DNA"/>
</dbReference>
<evidence type="ECO:0000256" key="1">
    <source>
        <dbReference type="SAM" id="SignalP"/>
    </source>
</evidence>
<dbReference type="EMBL" id="JAMFTS010000002">
    <property type="protein sequence ID" value="KAJ4797954.1"/>
    <property type="molecule type" value="Genomic_DNA"/>
</dbReference>
<keyword evidence="3" id="KW-0645">Protease</keyword>
<dbReference type="GO" id="GO:0006508">
    <property type="term" value="P:proteolysis"/>
    <property type="evidence" value="ECO:0007669"/>
    <property type="project" value="UniProtKB-KW"/>
</dbReference>
<dbReference type="PANTHER" id="PTHR48222:SF4">
    <property type="entry name" value="PROTEINASE INHIBITOR, PROPEPTIDE"/>
    <property type="match status" value="1"/>
</dbReference>
<dbReference type="PANTHER" id="PTHR48222">
    <property type="entry name" value="PROTEINASE INHIBITOR, PROPEPTIDE"/>
    <property type="match status" value="1"/>
</dbReference>
<gene>
    <name evidence="5" type="ORF">LUZ62_049200</name>
    <name evidence="4" type="ORF">LUZ62_067442</name>
    <name evidence="3" type="ORF">LUZ62_083494</name>
</gene>
<keyword evidence="6" id="KW-1185">Reference proteome</keyword>
<feature type="signal peptide" evidence="1">
    <location>
        <begin position="1"/>
        <end position="24"/>
    </location>
</feature>
<dbReference type="SUPFAM" id="SSF54897">
    <property type="entry name" value="Protease propeptides/inhibitors"/>
    <property type="match status" value="1"/>
</dbReference>
<proteinExistence type="predicted"/>
<dbReference type="Proteomes" id="UP001140206">
    <property type="component" value="Chromosome 5"/>
</dbReference>
<dbReference type="InterPro" id="IPR037045">
    <property type="entry name" value="S8pro/Inhibitor_I9_sf"/>
</dbReference>
<dbReference type="InterPro" id="IPR010259">
    <property type="entry name" value="S8pro/Inhibitor_I9"/>
</dbReference>
<evidence type="ECO:0000259" key="2">
    <source>
        <dbReference type="Pfam" id="PF05922"/>
    </source>
</evidence>
<evidence type="ECO:0000313" key="5">
    <source>
        <dbReference type="EMBL" id="KAJ4797954.1"/>
    </source>
</evidence>
<dbReference type="EMBL" id="JAMFTS010000004">
    <property type="protein sequence ID" value="KAJ4757067.1"/>
    <property type="molecule type" value="Genomic_DNA"/>
</dbReference>
<protein>
    <submittedName>
        <fullName evidence="3">Subtilisin-like protease SBT3.3</fullName>
    </submittedName>
</protein>
<evidence type="ECO:0000313" key="3">
    <source>
        <dbReference type="EMBL" id="KAJ4749089.1"/>
    </source>
</evidence>